<protein>
    <submittedName>
        <fullName evidence="1">Uncharacterized protein</fullName>
    </submittedName>
</protein>
<dbReference type="OrthoDB" id="9802430at2"/>
<reference evidence="1 2" key="1">
    <citation type="submission" date="2017-02" db="EMBL/GenBank/DDBJ databases">
        <authorList>
            <person name="Peterson S.W."/>
        </authorList>
    </citation>
    <scope>NUCLEOTIDE SEQUENCE [LARGE SCALE GENOMIC DNA]</scope>
    <source>
        <strain evidence="1 2">ATCC 700028</strain>
    </source>
</reference>
<keyword evidence="2" id="KW-1185">Reference proteome</keyword>
<accession>A0A1T4PV66</accession>
<name>A0A1T4PV66_9FUSO</name>
<sequence>MNLKEIMQQDLEDIFFNEDEFAKKIDFCGTEIVAIKSIQSYKDKYLTKASEQGLGTYKNGFALIIKQKDLNIIPEPSDEVEIDGIRMFVLDVEKTAQLIYSIYLERIDD</sequence>
<dbReference type="STRING" id="180163.SAMN02745174_02049"/>
<dbReference type="EMBL" id="FUWX01000016">
    <property type="protein sequence ID" value="SJZ95141.1"/>
    <property type="molecule type" value="Genomic_DNA"/>
</dbReference>
<evidence type="ECO:0000313" key="2">
    <source>
        <dbReference type="Proteomes" id="UP000191153"/>
    </source>
</evidence>
<dbReference type="Proteomes" id="UP000191153">
    <property type="component" value="Unassembled WGS sequence"/>
</dbReference>
<evidence type="ECO:0000313" key="1">
    <source>
        <dbReference type="EMBL" id="SJZ95141.1"/>
    </source>
</evidence>
<proteinExistence type="predicted"/>
<organism evidence="1 2">
    <name type="scientific">Cetobacterium ceti</name>
    <dbReference type="NCBI Taxonomy" id="180163"/>
    <lineage>
        <taxon>Bacteria</taxon>
        <taxon>Fusobacteriati</taxon>
        <taxon>Fusobacteriota</taxon>
        <taxon>Fusobacteriia</taxon>
        <taxon>Fusobacteriales</taxon>
        <taxon>Fusobacteriaceae</taxon>
        <taxon>Cetobacterium</taxon>
    </lineage>
</organism>
<dbReference type="AlphaFoldDB" id="A0A1T4PV66"/>
<gene>
    <name evidence="1" type="ORF">SAMN02745174_02049</name>
</gene>
<dbReference type="RefSeq" id="WP_078694502.1">
    <property type="nucleotide sequence ID" value="NZ_FUWX01000016.1"/>
</dbReference>